<dbReference type="PROSITE" id="PS51221">
    <property type="entry name" value="TTL"/>
    <property type="match status" value="1"/>
</dbReference>
<feature type="compositionally biased region" description="Polar residues" evidence="4">
    <location>
        <begin position="77"/>
        <end position="96"/>
    </location>
</feature>
<dbReference type="Pfam" id="PF03133">
    <property type="entry name" value="TTL"/>
    <property type="match status" value="1"/>
</dbReference>
<evidence type="ECO:0000313" key="6">
    <source>
        <dbReference type="Proteomes" id="UP000007110"/>
    </source>
</evidence>
<dbReference type="InParanoid" id="A0A7M7PQ45"/>
<dbReference type="GeneID" id="115929215"/>
<dbReference type="EnsemblMetazoa" id="XM_030997763">
    <property type="protein sequence ID" value="XP_030853623"/>
    <property type="gene ID" value="LOC115929215"/>
</dbReference>
<dbReference type="Gene3D" id="3.30.470.20">
    <property type="entry name" value="ATP-grasp fold, B domain"/>
    <property type="match status" value="1"/>
</dbReference>
<accession>A0A7M7PQ45</accession>
<dbReference type="GO" id="GO:0070740">
    <property type="term" value="F:tubulin-glutamic acid ligase activity"/>
    <property type="evidence" value="ECO:0000318"/>
    <property type="project" value="GO_Central"/>
</dbReference>
<organism evidence="5 6">
    <name type="scientific">Strongylocentrotus purpuratus</name>
    <name type="common">Purple sea urchin</name>
    <dbReference type="NCBI Taxonomy" id="7668"/>
    <lineage>
        <taxon>Eukaryota</taxon>
        <taxon>Metazoa</taxon>
        <taxon>Echinodermata</taxon>
        <taxon>Eleutherozoa</taxon>
        <taxon>Echinozoa</taxon>
        <taxon>Echinoidea</taxon>
        <taxon>Euechinoidea</taxon>
        <taxon>Echinacea</taxon>
        <taxon>Camarodonta</taxon>
        <taxon>Echinidea</taxon>
        <taxon>Strongylocentrotidae</taxon>
        <taxon>Strongylocentrotus</taxon>
    </lineage>
</organism>
<feature type="compositionally biased region" description="Low complexity" evidence="4">
    <location>
        <begin position="1"/>
        <end position="14"/>
    </location>
</feature>
<keyword evidence="3" id="KW-0067">ATP-binding</keyword>
<keyword evidence="6" id="KW-1185">Reference proteome</keyword>
<evidence type="ECO:0000256" key="3">
    <source>
        <dbReference type="ARBA" id="ARBA00022840"/>
    </source>
</evidence>
<dbReference type="GO" id="GO:0005524">
    <property type="term" value="F:ATP binding"/>
    <property type="evidence" value="ECO:0007669"/>
    <property type="project" value="UniProtKB-KW"/>
</dbReference>
<evidence type="ECO:0008006" key="7">
    <source>
        <dbReference type="Google" id="ProtNLM"/>
    </source>
</evidence>
<keyword evidence="1" id="KW-0436">Ligase</keyword>
<dbReference type="GO" id="GO:0015631">
    <property type="term" value="F:tubulin binding"/>
    <property type="evidence" value="ECO:0000318"/>
    <property type="project" value="GO_Central"/>
</dbReference>
<protein>
    <recommendedName>
        <fullName evidence="7">Tubulin polyglutamylase TTLL11</fullName>
    </recommendedName>
</protein>
<dbReference type="SUPFAM" id="SSF56059">
    <property type="entry name" value="Glutathione synthetase ATP-binding domain-like"/>
    <property type="match status" value="1"/>
</dbReference>
<dbReference type="PANTHER" id="PTHR12241:SF154">
    <property type="entry name" value="TUBULIN POLYGLUTAMYLASE TTLL11"/>
    <property type="match status" value="1"/>
</dbReference>
<feature type="region of interest" description="Disordered" evidence="4">
    <location>
        <begin position="52"/>
        <end position="125"/>
    </location>
</feature>
<feature type="region of interest" description="Disordered" evidence="4">
    <location>
        <begin position="662"/>
        <end position="692"/>
    </location>
</feature>
<dbReference type="OrthoDB" id="202825at2759"/>
<evidence type="ECO:0000256" key="2">
    <source>
        <dbReference type="ARBA" id="ARBA00022741"/>
    </source>
</evidence>
<dbReference type="PANTHER" id="PTHR12241">
    <property type="entry name" value="TUBULIN POLYGLUTAMYLASE"/>
    <property type="match status" value="1"/>
</dbReference>
<dbReference type="GO" id="GO:0000226">
    <property type="term" value="P:microtubule cytoskeleton organization"/>
    <property type="evidence" value="ECO:0000318"/>
    <property type="project" value="GO_Central"/>
</dbReference>
<dbReference type="GO" id="GO:0036064">
    <property type="term" value="C:ciliary basal body"/>
    <property type="evidence" value="ECO:0000318"/>
    <property type="project" value="GO_Central"/>
</dbReference>
<dbReference type="RefSeq" id="XP_030853623.1">
    <property type="nucleotide sequence ID" value="XM_030997763.1"/>
</dbReference>
<reference evidence="6" key="1">
    <citation type="submission" date="2015-02" db="EMBL/GenBank/DDBJ databases">
        <title>Genome sequencing for Strongylocentrotus purpuratus.</title>
        <authorList>
            <person name="Murali S."/>
            <person name="Liu Y."/>
            <person name="Vee V."/>
            <person name="English A."/>
            <person name="Wang M."/>
            <person name="Skinner E."/>
            <person name="Han Y."/>
            <person name="Muzny D.M."/>
            <person name="Worley K.C."/>
            <person name="Gibbs R.A."/>
        </authorList>
    </citation>
    <scope>NUCLEOTIDE SEQUENCE</scope>
</reference>
<evidence type="ECO:0000256" key="4">
    <source>
        <dbReference type="SAM" id="MobiDB-lite"/>
    </source>
</evidence>
<evidence type="ECO:0000313" key="5">
    <source>
        <dbReference type="EnsemblMetazoa" id="XP_030853623"/>
    </source>
</evidence>
<reference evidence="5" key="2">
    <citation type="submission" date="2021-01" db="UniProtKB">
        <authorList>
            <consortium name="EnsemblMetazoa"/>
        </authorList>
    </citation>
    <scope>IDENTIFICATION</scope>
</reference>
<keyword evidence="2" id="KW-0547">Nucleotide-binding</keyword>
<dbReference type="AlphaFoldDB" id="A0A7M7PQ45"/>
<evidence type="ECO:0000256" key="1">
    <source>
        <dbReference type="ARBA" id="ARBA00022598"/>
    </source>
</evidence>
<dbReference type="KEGG" id="spu:115929215"/>
<dbReference type="Proteomes" id="UP000007110">
    <property type="component" value="Unassembled WGS sequence"/>
</dbReference>
<feature type="compositionally biased region" description="Basic and acidic residues" evidence="4">
    <location>
        <begin position="100"/>
        <end position="112"/>
    </location>
</feature>
<feature type="region of interest" description="Disordered" evidence="4">
    <location>
        <begin position="1"/>
        <end position="21"/>
    </location>
</feature>
<feature type="compositionally biased region" description="Basic residues" evidence="4">
    <location>
        <begin position="113"/>
        <end position="123"/>
    </location>
</feature>
<name>A0A7M7PQ45_STRPU</name>
<dbReference type="InterPro" id="IPR004344">
    <property type="entry name" value="TTL/TTLL_fam"/>
</dbReference>
<proteinExistence type="predicted"/>
<dbReference type="OMA" id="FRMMARR"/>
<sequence>MMSASSDGSNAGNGTKLEPIYPRSTHAQIAYEECLKNQIAQLLVENQREAKAIAGRPRPSTDGDAGLKPTPNYKSLAFNNPSSRLTADDTSNVKSKTQGKKNERSTKDEQKSRSRSGRRRRRQNILMVNTSKARSSGEVLRVSLNELGWRWKESTGSQRVPCDLFWNGVSFDDCETKPLGGMVNKFPGLLELVRKAQLSKLLHQMRQLFPDEYSFYPRTWILPEQYHVFCAEVATFTQKYPRAKPVFIVKPDDGCQGEGIYLISNPHHMSTTGLTKPAVVQEYIPRPLLLERLKFDLRIYVMLASIDPLRIYICKEGMARFCTVPYQEPTTRNLHVTYMHLTNYSLNKFSNNFVHTDSTDRGSKRTMTSVFGTLANRGMNTPRMWEEIQELVVKTITAMLPDLRVVWEAEFPPKRSNPTCFQIMGFDILLTSKLKPVLLEVNANPSLRLDFEHHLPNGLVEILPSPVDEEIKIPLITDVLRLLRPGKFSKGLKSAARRNQIPVVNLDAGDVPSHRLEVEPTSEDEEDPLYDSCLEEIWPRKFSSNYEHLRIMERVAAFFNLFLGVRGAHRVGATGFRTFCRKCKLCGGGFSTAAADIMYIDVARRWNERTCEGVAAGMCFGAFLEAFFLIAKRKMRGETLCERVVALVEHCEVNLNDYQDWDTKNPRPAQRRLGRPSMAGRTLTRGKNSSEN</sequence>